<dbReference type="InterPro" id="IPR039431">
    <property type="entry name" value="Vta1/CALS_N"/>
</dbReference>
<dbReference type="Gene3D" id="1.25.40.270">
    <property type="entry name" value="Vacuolar protein sorting-associated protein vta1"/>
    <property type="match status" value="2"/>
</dbReference>
<comment type="subcellular location">
    <subcellularLocation>
        <location evidence="1">Endomembrane system</location>
    </subcellularLocation>
</comment>
<dbReference type="AlphaFoldDB" id="A0AAV8YED0"/>
<dbReference type="InterPro" id="IPR044538">
    <property type="entry name" value="Vta1-like"/>
</dbReference>
<dbReference type="InterPro" id="IPR023175">
    <property type="entry name" value="Vta1/CALS_N_sf"/>
</dbReference>
<dbReference type="GO" id="GO:0032511">
    <property type="term" value="P:late endosome to vacuole transport via multivesicular body sorting pathway"/>
    <property type="evidence" value="ECO:0007669"/>
    <property type="project" value="InterPro"/>
</dbReference>
<gene>
    <name evidence="4" type="ORF">NQ318_012857</name>
</gene>
<evidence type="ECO:0000259" key="3">
    <source>
        <dbReference type="Pfam" id="PF04652"/>
    </source>
</evidence>
<evidence type="ECO:0000313" key="4">
    <source>
        <dbReference type="EMBL" id="KAJ8949109.1"/>
    </source>
</evidence>
<accession>A0AAV8YED0</accession>
<dbReference type="PANTHER" id="PTHR46009">
    <property type="entry name" value="VACUOLAR PROTEIN SORTING-ASSOCIATED PROTEIN VTA1 HOMOLOG"/>
    <property type="match status" value="1"/>
</dbReference>
<dbReference type="EMBL" id="JAPWTK010000123">
    <property type="protein sequence ID" value="KAJ8949109.1"/>
    <property type="molecule type" value="Genomic_DNA"/>
</dbReference>
<reference evidence="4" key="1">
    <citation type="journal article" date="2023" name="Insect Mol. Biol.">
        <title>Genome sequencing provides insights into the evolution of gene families encoding plant cell wall-degrading enzymes in longhorned beetles.</title>
        <authorList>
            <person name="Shin N.R."/>
            <person name="Okamura Y."/>
            <person name="Kirsch R."/>
            <person name="Pauchet Y."/>
        </authorList>
    </citation>
    <scope>NUCLEOTIDE SEQUENCE</scope>
    <source>
        <strain evidence="4">AMC_N1</strain>
    </source>
</reference>
<keyword evidence="2" id="KW-0472">Membrane</keyword>
<proteinExistence type="predicted"/>
<feature type="domain" description="Vta1/callose synthase N-terminal" evidence="3">
    <location>
        <begin position="93"/>
        <end position="135"/>
    </location>
</feature>
<dbReference type="Proteomes" id="UP001162162">
    <property type="component" value="Unassembled WGS sequence"/>
</dbReference>
<organism evidence="4 5">
    <name type="scientific">Aromia moschata</name>
    <dbReference type="NCBI Taxonomy" id="1265417"/>
    <lineage>
        <taxon>Eukaryota</taxon>
        <taxon>Metazoa</taxon>
        <taxon>Ecdysozoa</taxon>
        <taxon>Arthropoda</taxon>
        <taxon>Hexapoda</taxon>
        <taxon>Insecta</taxon>
        <taxon>Pterygota</taxon>
        <taxon>Neoptera</taxon>
        <taxon>Endopterygota</taxon>
        <taxon>Coleoptera</taxon>
        <taxon>Polyphaga</taxon>
        <taxon>Cucujiformia</taxon>
        <taxon>Chrysomeloidea</taxon>
        <taxon>Cerambycidae</taxon>
        <taxon>Cerambycinae</taxon>
        <taxon>Callichromatini</taxon>
        <taxon>Aromia</taxon>
    </lineage>
</organism>
<evidence type="ECO:0000256" key="1">
    <source>
        <dbReference type="ARBA" id="ARBA00004308"/>
    </source>
</evidence>
<dbReference type="PANTHER" id="PTHR46009:SF1">
    <property type="entry name" value="VACUOLAR PROTEIN SORTING-ASSOCIATED PROTEIN VTA1 HOMOLOG"/>
    <property type="match status" value="1"/>
</dbReference>
<keyword evidence="5" id="KW-1185">Reference proteome</keyword>
<evidence type="ECO:0000256" key="2">
    <source>
        <dbReference type="ARBA" id="ARBA00023136"/>
    </source>
</evidence>
<protein>
    <recommendedName>
        <fullName evidence="3">Vta1/callose synthase N-terminal domain-containing protein</fullName>
    </recommendedName>
</protein>
<feature type="domain" description="Vta1/callose synthase N-terminal" evidence="3">
    <location>
        <begin position="14"/>
        <end position="90"/>
    </location>
</feature>
<name>A0AAV8YED0_9CUCU</name>
<dbReference type="Pfam" id="PF04652">
    <property type="entry name" value="Vta1"/>
    <property type="match status" value="2"/>
</dbReference>
<sequence>MVTFPPVPLEVKPIAHLLKLAENHDETNIVVAYWARKRLPACYKISARQEVSETADLLRKLLDWLEETKVTYGDNDAILTEPAAQIIIEESNSEDFYNVAMLIDVLEQFGQLTIEMKEKRRYAKWKAMYIHNCLKAGDKPLPGPPRGIHDTPTAIVHNSSLTPEELATYTKYTGNIPSKH</sequence>
<dbReference type="GO" id="GO:0005771">
    <property type="term" value="C:multivesicular body"/>
    <property type="evidence" value="ECO:0007669"/>
    <property type="project" value="TreeGrafter"/>
</dbReference>
<comment type="caution">
    <text evidence="4">The sequence shown here is derived from an EMBL/GenBank/DDBJ whole genome shotgun (WGS) entry which is preliminary data.</text>
</comment>
<evidence type="ECO:0000313" key="5">
    <source>
        <dbReference type="Proteomes" id="UP001162162"/>
    </source>
</evidence>